<dbReference type="RefSeq" id="WP_172178790.1">
    <property type="nucleotide sequence ID" value="NZ_WOEZ01000313.1"/>
</dbReference>
<sequence>MSGPVTIWRIATDTPDYLADDTSGAGAKLTGGRWNRPGTPMLYCAGSIALACLETVVHLKLDGLPLNRYLVAIDVPEAVWAAATVIDPSSHVGWDALPHGKISLDAGEQWAASNASLLCRVPSVIVPQEYNVLINPLHADAAQLTFRKLEKWTYDSRLAPREGAKIIRRMSDR</sequence>
<evidence type="ECO:0000259" key="1">
    <source>
        <dbReference type="SMART" id="SM00953"/>
    </source>
</evidence>
<gene>
    <name evidence="2" type="ORF">GNZ13_49470</name>
</gene>
<comment type="caution">
    <text evidence="2">The sequence shown here is derived from an EMBL/GenBank/DDBJ whole genome shotgun (WGS) entry which is preliminary data.</text>
</comment>
<feature type="domain" description="RES" evidence="1">
    <location>
        <begin position="21"/>
        <end position="148"/>
    </location>
</feature>
<evidence type="ECO:0000313" key="2">
    <source>
        <dbReference type="EMBL" id="NPT62333.1"/>
    </source>
</evidence>
<dbReference type="Pfam" id="PF08808">
    <property type="entry name" value="RES"/>
    <property type="match status" value="1"/>
</dbReference>
<dbReference type="InterPro" id="IPR014914">
    <property type="entry name" value="RES_dom"/>
</dbReference>
<proteinExistence type="predicted"/>
<dbReference type="AlphaFoldDB" id="A0A972P1E5"/>
<name>A0A972P1E5_9BURK</name>
<evidence type="ECO:0000313" key="3">
    <source>
        <dbReference type="Proteomes" id="UP000655523"/>
    </source>
</evidence>
<dbReference type="Proteomes" id="UP000655523">
    <property type="component" value="Unassembled WGS sequence"/>
</dbReference>
<accession>A0A972P1E5</accession>
<protein>
    <submittedName>
        <fullName evidence="2">RES domain-containing protein</fullName>
    </submittedName>
</protein>
<reference evidence="2 3" key="1">
    <citation type="submission" date="2019-11" db="EMBL/GenBank/DDBJ databases">
        <title>Metabolism of dissolved organic matter in forest soils.</title>
        <authorList>
            <person name="Cyle K.T."/>
            <person name="Wilhelm R.C."/>
            <person name="Martinez C.E."/>
        </authorList>
    </citation>
    <scope>NUCLEOTIDE SEQUENCE [LARGE SCALE GENOMIC DNA]</scope>
    <source>
        <strain evidence="2 3">5N</strain>
    </source>
</reference>
<organism evidence="2 3">
    <name type="scientific">Paraburkholderia elongata</name>
    <dbReference type="NCBI Taxonomy" id="2675747"/>
    <lineage>
        <taxon>Bacteria</taxon>
        <taxon>Pseudomonadati</taxon>
        <taxon>Pseudomonadota</taxon>
        <taxon>Betaproteobacteria</taxon>
        <taxon>Burkholderiales</taxon>
        <taxon>Burkholderiaceae</taxon>
        <taxon>Paraburkholderia</taxon>
    </lineage>
</organism>
<dbReference type="EMBL" id="WOEZ01000313">
    <property type="protein sequence ID" value="NPT62333.1"/>
    <property type="molecule type" value="Genomic_DNA"/>
</dbReference>
<keyword evidence="3" id="KW-1185">Reference proteome</keyword>
<dbReference type="SMART" id="SM00953">
    <property type="entry name" value="RES"/>
    <property type="match status" value="1"/>
</dbReference>